<dbReference type="InterPro" id="IPR052087">
    <property type="entry name" value="RRP12"/>
</dbReference>
<comment type="caution">
    <text evidence="1">The sequence shown here is derived from an EMBL/GenBank/DDBJ whole genome shotgun (WGS) entry which is preliminary data.</text>
</comment>
<keyword evidence="2" id="KW-1185">Reference proteome</keyword>
<protein>
    <submittedName>
        <fullName evidence="1">Uncharacterized protein</fullName>
    </submittedName>
</protein>
<dbReference type="PANTHER" id="PTHR48287:SF1">
    <property type="entry name" value="ARM REPEAT SUPERFAMILY PROTEIN"/>
    <property type="match status" value="1"/>
</dbReference>
<evidence type="ECO:0000313" key="2">
    <source>
        <dbReference type="Proteomes" id="UP001153148"/>
    </source>
</evidence>
<evidence type="ECO:0000313" key="1">
    <source>
        <dbReference type="EMBL" id="CAG2057732.1"/>
    </source>
</evidence>
<dbReference type="EMBL" id="CAJPIN010005949">
    <property type="protein sequence ID" value="CAG2057732.1"/>
    <property type="molecule type" value="Genomic_DNA"/>
</dbReference>
<sequence length="103" mass="11966">MRLNHRDEIGNPRLRCLTHVVMKLEKCNSNMLQQIVPEAILCCKDINERCRTAAYNLLTEIGKAMQRWLDKPTDDIIRDYLGLINGWLGRESYLGFRDYPGIG</sequence>
<dbReference type="PANTHER" id="PTHR48287">
    <property type="entry name" value="ARM REPEAT SUPERFAMILY PROTEIN"/>
    <property type="match status" value="1"/>
</dbReference>
<organism evidence="1 2">
    <name type="scientific">Timema podura</name>
    <name type="common">Walking stick</name>
    <dbReference type="NCBI Taxonomy" id="61482"/>
    <lineage>
        <taxon>Eukaryota</taxon>
        <taxon>Metazoa</taxon>
        <taxon>Ecdysozoa</taxon>
        <taxon>Arthropoda</taxon>
        <taxon>Hexapoda</taxon>
        <taxon>Insecta</taxon>
        <taxon>Pterygota</taxon>
        <taxon>Neoptera</taxon>
        <taxon>Polyneoptera</taxon>
        <taxon>Phasmatodea</taxon>
        <taxon>Timematodea</taxon>
        <taxon>Timematoidea</taxon>
        <taxon>Timematidae</taxon>
        <taxon>Timema</taxon>
    </lineage>
</organism>
<gene>
    <name evidence="1" type="ORF">TPAB3V08_LOCUS4709</name>
</gene>
<proteinExistence type="predicted"/>
<accession>A0ABN7NSB0</accession>
<dbReference type="Proteomes" id="UP001153148">
    <property type="component" value="Unassembled WGS sequence"/>
</dbReference>
<reference evidence="1" key="1">
    <citation type="submission" date="2021-03" db="EMBL/GenBank/DDBJ databases">
        <authorList>
            <person name="Tran Van P."/>
        </authorList>
    </citation>
    <scope>NUCLEOTIDE SEQUENCE</scope>
</reference>
<name>A0ABN7NSB0_TIMPD</name>